<keyword evidence="11" id="KW-0443">Lipid metabolism</keyword>
<evidence type="ECO:0000259" key="15">
    <source>
        <dbReference type="Pfam" id="PF01764"/>
    </source>
</evidence>
<dbReference type="RefSeq" id="XP_016610904.1">
    <property type="nucleotide sequence ID" value="XM_016750253.1"/>
</dbReference>
<dbReference type="GO" id="GO:0019369">
    <property type="term" value="P:arachidonate metabolic process"/>
    <property type="evidence" value="ECO:0007669"/>
    <property type="project" value="TreeGrafter"/>
</dbReference>
<dbReference type="InterPro" id="IPR052214">
    <property type="entry name" value="DAG_Lipase-Related"/>
</dbReference>
<evidence type="ECO:0000256" key="4">
    <source>
        <dbReference type="ARBA" id="ARBA00022553"/>
    </source>
</evidence>
<dbReference type="OrthoDB" id="438440at2759"/>
<evidence type="ECO:0000256" key="9">
    <source>
        <dbReference type="ARBA" id="ARBA00022963"/>
    </source>
</evidence>
<keyword evidence="4" id="KW-0597">Phosphoprotein</keyword>
<dbReference type="AlphaFoldDB" id="A0A0L0HPH0"/>
<gene>
    <name evidence="16" type="ORF">SPPG_01945</name>
</gene>
<dbReference type="GeneID" id="27685574"/>
<dbReference type="GO" id="GO:0046872">
    <property type="term" value="F:metal ion binding"/>
    <property type="evidence" value="ECO:0007669"/>
    <property type="project" value="UniProtKB-KW"/>
</dbReference>
<evidence type="ECO:0000256" key="7">
    <source>
        <dbReference type="ARBA" id="ARBA00022801"/>
    </source>
</evidence>
<name>A0A0L0HPH0_SPIPD</name>
<dbReference type="Proteomes" id="UP000053201">
    <property type="component" value="Unassembled WGS sequence"/>
</dbReference>
<dbReference type="SUPFAM" id="SSF53474">
    <property type="entry name" value="alpha/beta-Hydrolases"/>
    <property type="match status" value="1"/>
</dbReference>
<dbReference type="InParanoid" id="A0A0L0HPH0"/>
<evidence type="ECO:0000313" key="17">
    <source>
        <dbReference type="Proteomes" id="UP000053201"/>
    </source>
</evidence>
<keyword evidence="9" id="KW-0442">Lipid degradation</keyword>
<keyword evidence="7" id="KW-0378">Hydrolase</keyword>
<comment type="catalytic activity">
    <reaction evidence="13">
        <text>a 1,2-diacyl-sn-glycerol + H2O = a 2-acylglycerol + a fatty acid + H(+)</text>
        <dbReference type="Rhea" id="RHEA:33275"/>
        <dbReference type="ChEBI" id="CHEBI:15377"/>
        <dbReference type="ChEBI" id="CHEBI:15378"/>
        <dbReference type="ChEBI" id="CHEBI:17389"/>
        <dbReference type="ChEBI" id="CHEBI:17815"/>
        <dbReference type="ChEBI" id="CHEBI:28868"/>
        <dbReference type="EC" id="3.1.1.116"/>
    </reaction>
    <physiologicalReaction direction="left-to-right" evidence="13">
        <dbReference type="Rhea" id="RHEA:33276"/>
    </physiologicalReaction>
</comment>
<dbReference type="VEuPathDB" id="FungiDB:SPPG_01945"/>
<dbReference type="OMA" id="EANMHMT"/>
<dbReference type="CDD" id="cd00519">
    <property type="entry name" value="Lipase_3"/>
    <property type="match status" value="1"/>
</dbReference>
<proteinExistence type="predicted"/>
<evidence type="ECO:0000256" key="2">
    <source>
        <dbReference type="ARBA" id="ARBA00004651"/>
    </source>
</evidence>
<accession>A0A0L0HPH0</accession>
<dbReference type="GO" id="GO:0046340">
    <property type="term" value="P:diacylglycerol catabolic process"/>
    <property type="evidence" value="ECO:0007669"/>
    <property type="project" value="TreeGrafter"/>
</dbReference>
<evidence type="ECO:0000256" key="12">
    <source>
        <dbReference type="ARBA" id="ARBA00023136"/>
    </source>
</evidence>
<comment type="subcellular location">
    <subcellularLocation>
        <location evidence="2">Cell membrane</location>
        <topology evidence="2">Multi-pass membrane protein</topology>
    </subcellularLocation>
</comment>
<evidence type="ECO:0000256" key="8">
    <source>
        <dbReference type="ARBA" id="ARBA00022837"/>
    </source>
</evidence>
<evidence type="ECO:0000313" key="16">
    <source>
        <dbReference type="EMBL" id="KND02865.1"/>
    </source>
</evidence>
<keyword evidence="5" id="KW-0812">Transmembrane</keyword>
<evidence type="ECO:0000256" key="11">
    <source>
        <dbReference type="ARBA" id="ARBA00023098"/>
    </source>
</evidence>
<evidence type="ECO:0000256" key="6">
    <source>
        <dbReference type="ARBA" id="ARBA00022723"/>
    </source>
</evidence>
<dbReference type="GO" id="GO:0005886">
    <property type="term" value="C:plasma membrane"/>
    <property type="evidence" value="ECO:0007669"/>
    <property type="project" value="UniProtKB-SubCell"/>
</dbReference>
<dbReference type="PANTHER" id="PTHR45792:SF8">
    <property type="entry name" value="DIACYLGLYCEROL LIPASE-ALPHA"/>
    <property type="match status" value="1"/>
</dbReference>
<protein>
    <recommendedName>
        <fullName evidence="14">sn-1-specific diacylglycerol lipase</fullName>
        <ecNumber evidence="14">3.1.1.116</ecNumber>
    </recommendedName>
</protein>
<keyword evidence="17" id="KW-1185">Reference proteome</keyword>
<keyword evidence="6" id="KW-0479">Metal-binding</keyword>
<evidence type="ECO:0000256" key="10">
    <source>
        <dbReference type="ARBA" id="ARBA00022989"/>
    </source>
</evidence>
<dbReference type="EMBL" id="KQ257452">
    <property type="protein sequence ID" value="KND02865.1"/>
    <property type="molecule type" value="Genomic_DNA"/>
</dbReference>
<dbReference type="eggNOG" id="KOG2088">
    <property type="taxonomic scope" value="Eukaryota"/>
</dbReference>
<dbReference type="InterPro" id="IPR029058">
    <property type="entry name" value="AB_hydrolase_fold"/>
</dbReference>
<sequence>MDMETEYTIIEPSDETEVVLGRTAEGTDISVQGDPSVSRTPREKMTNVFTGLRFLVGVASAASEVGFAAAKLGTKFGIGIARGIVDGVGEATGLDATGVTPLVSNTLAFAEFCAIAGIETGRFWTKFGISTADNSVKALNHVFGSSEVATAIRQFAALVRREMSEGENGLSLADIGTVDTVRALMAWVSLQSTTSLLWDYDAVNSGKTLVLEQGGPIIEEPDEPVEWTHVEGAAAVEGSIGTPSADTSEPNPADTDTTQELVADLRRYIKFATGSYGRNYIGALNGQIPTFGFAADPDPRHVPASAEHQFFASHTDTPLEGIFHSTHDTDGFDDIFANHQTYKPTLYVIADHAAHQIIVSIRGTQSFHDVLVDLTCEYDFFDDEQVHSGMMRAAQALAGVNHVARVRESVQSLLEQHPSYSLLLTGHSLGAGLATCLALVWTDRSTGTIPSESGLPAGRNVRCYAFAPPCVVTPALSASCTSFITSFVFGTDLVCRLSLGSVRDLTRVVAWLHTHPSERDDLLQRVAFAQGSDSFDNGGDIDLRRRIERECMVNDKLYPAGRIVWVQETDGVLKVIQVERPSKALGQILFTRTMARDHLPNVYSNVVQRL</sequence>
<dbReference type="GO" id="GO:0016298">
    <property type="term" value="F:lipase activity"/>
    <property type="evidence" value="ECO:0007669"/>
    <property type="project" value="TreeGrafter"/>
</dbReference>
<evidence type="ECO:0000256" key="13">
    <source>
        <dbReference type="ARBA" id="ARBA00024531"/>
    </source>
</evidence>
<keyword evidence="12" id="KW-0472">Membrane</keyword>
<reference evidence="16 17" key="1">
    <citation type="submission" date="2009-08" db="EMBL/GenBank/DDBJ databases">
        <title>The Genome Sequence of Spizellomyces punctatus strain DAOM BR117.</title>
        <authorList>
            <consortium name="The Broad Institute Genome Sequencing Platform"/>
            <person name="Russ C."/>
            <person name="Cuomo C."/>
            <person name="Shea T."/>
            <person name="Young S.K."/>
            <person name="Zeng Q."/>
            <person name="Koehrsen M."/>
            <person name="Haas B."/>
            <person name="Borodovsky M."/>
            <person name="Guigo R."/>
            <person name="Alvarado L."/>
            <person name="Berlin A."/>
            <person name="Bochicchio J."/>
            <person name="Borenstein D."/>
            <person name="Chapman S."/>
            <person name="Chen Z."/>
            <person name="Engels R."/>
            <person name="Freedman E."/>
            <person name="Gellesch M."/>
            <person name="Goldberg J."/>
            <person name="Griggs A."/>
            <person name="Gujja S."/>
            <person name="Heiman D."/>
            <person name="Hepburn T."/>
            <person name="Howarth C."/>
            <person name="Jen D."/>
            <person name="Larson L."/>
            <person name="Lewis B."/>
            <person name="Mehta T."/>
            <person name="Park D."/>
            <person name="Pearson M."/>
            <person name="Roberts A."/>
            <person name="Saif S."/>
            <person name="Shenoy N."/>
            <person name="Sisk P."/>
            <person name="Stolte C."/>
            <person name="Sykes S."/>
            <person name="Thomson T."/>
            <person name="Walk T."/>
            <person name="White J."/>
            <person name="Yandava C."/>
            <person name="Burger G."/>
            <person name="Gray M.W."/>
            <person name="Holland P.W.H."/>
            <person name="King N."/>
            <person name="Lang F.B.F."/>
            <person name="Roger A.J."/>
            <person name="Ruiz-Trillo I."/>
            <person name="Lander E."/>
            <person name="Nusbaum C."/>
        </authorList>
    </citation>
    <scope>NUCLEOTIDE SEQUENCE [LARGE SCALE GENOMIC DNA]</scope>
    <source>
        <strain evidence="16 17">DAOM BR117</strain>
    </source>
</reference>
<dbReference type="InterPro" id="IPR002921">
    <property type="entry name" value="Fungal_lipase-type"/>
</dbReference>
<keyword evidence="3" id="KW-1003">Cell membrane</keyword>
<evidence type="ECO:0000256" key="5">
    <source>
        <dbReference type="ARBA" id="ARBA00022692"/>
    </source>
</evidence>
<evidence type="ECO:0000256" key="1">
    <source>
        <dbReference type="ARBA" id="ARBA00001913"/>
    </source>
</evidence>
<organism evidence="16 17">
    <name type="scientific">Spizellomyces punctatus (strain DAOM BR117)</name>
    <dbReference type="NCBI Taxonomy" id="645134"/>
    <lineage>
        <taxon>Eukaryota</taxon>
        <taxon>Fungi</taxon>
        <taxon>Fungi incertae sedis</taxon>
        <taxon>Chytridiomycota</taxon>
        <taxon>Chytridiomycota incertae sedis</taxon>
        <taxon>Chytridiomycetes</taxon>
        <taxon>Spizellomycetales</taxon>
        <taxon>Spizellomycetaceae</taxon>
        <taxon>Spizellomyces</taxon>
    </lineage>
</organism>
<dbReference type="EC" id="3.1.1.116" evidence="14"/>
<dbReference type="Pfam" id="PF01764">
    <property type="entry name" value="Lipase_3"/>
    <property type="match status" value="1"/>
</dbReference>
<feature type="domain" description="Fungal lipase-type" evidence="15">
    <location>
        <begin position="358"/>
        <end position="498"/>
    </location>
</feature>
<evidence type="ECO:0000256" key="3">
    <source>
        <dbReference type="ARBA" id="ARBA00022475"/>
    </source>
</evidence>
<evidence type="ECO:0000256" key="14">
    <source>
        <dbReference type="ARBA" id="ARBA00026104"/>
    </source>
</evidence>
<keyword evidence="8" id="KW-0106">Calcium</keyword>
<dbReference type="Gene3D" id="3.40.50.1820">
    <property type="entry name" value="alpha/beta hydrolase"/>
    <property type="match status" value="1"/>
</dbReference>
<dbReference type="PANTHER" id="PTHR45792">
    <property type="entry name" value="DIACYLGLYCEROL LIPASE HOMOLOG-RELATED"/>
    <property type="match status" value="1"/>
</dbReference>
<keyword evidence="10" id="KW-1133">Transmembrane helix</keyword>
<comment type="cofactor">
    <cofactor evidence="1">
        <name>Ca(2+)</name>
        <dbReference type="ChEBI" id="CHEBI:29108"/>
    </cofactor>
</comment>